<sequence length="306" mass="33543">MRKTVHRTRFPERPRDADSDDDGLGQKSDDYSDSPDDTDCTGTDGNGTDGKGTDGKGTDGKGTDGNSTDGEDSDSEEDYRPPSLEGSEGELDEDDDFGAPPSKRRKTVATIPATPKTTATQRLRSSGPASQPREVQSLTHGGKRSWRSIPSPLSSRGSDGGKGAVGAVLAKFDEWPLENVSLKRVTENGMTTFQLQFSWESCEHATESPRSDSPVKKRNSAKRGATARATITPDEDDLVIKLKEVDKLRWHEIHEKFTEAFPGRQRSVATLQVRYCTKLKQRDCADGDVNEPSKARGSRRRSSQIR</sequence>
<protein>
    <recommendedName>
        <fullName evidence="4">Myb-like domain-containing protein</fullName>
    </recommendedName>
</protein>
<evidence type="ECO:0000313" key="3">
    <source>
        <dbReference type="Proteomes" id="UP001174694"/>
    </source>
</evidence>
<feature type="region of interest" description="Disordered" evidence="1">
    <location>
        <begin position="284"/>
        <end position="306"/>
    </location>
</feature>
<proteinExistence type="predicted"/>
<feature type="region of interest" description="Disordered" evidence="1">
    <location>
        <begin position="205"/>
        <end position="228"/>
    </location>
</feature>
<comment type="caution">
    <text evidence="2">The sequence shown here is derived from an EMBL/GenBank/DDBJ whole genome shotgun (WGS) entry which is preliminary data.</text>
</comment>
<name>A0AA38VNQ1_9PEZI</name>
<gene>
    <name evidence="2" type="ORF">NKR23_g8943</name>
</gene>
<dbReference type="AlphaFoldDB" id="A0AA38VNQ1"/>
<evidence type="ECO:0008006" key="4">
    <source>
        <dbReference type="Google" id="ProtNLM"/>
    </source>
</evidence>
<feature type="compositionally biased region" description="Basic and acidic residues" evidence="1">
    <location>
        <begin position="51"/>
        <end position="62"/>
    </location>
</feature>
<keyword evidence="3" id="KW-1185">Reference proteome</keyword>
<evidence type="ECO:0000256" key="1">
    <source>
        <dbReference type="SAM" id="MobiDB-lite"/>
    </source>
</evidence>
<organism evidence="2 3">
    <name type="scientific">Pleurostoma richardsiae</name>
    <dbReference type="NCBI Taxonomy" id="41990"/>
    <lineage>
        <taxon>Eukaryota</taxon>
        <taxon>Fungi</taxon>
        <taxon>Dikarya</taxon>
        <taxon>Ascomycota</taxon>
        <taxon>Pezizomycotina</taxon>
        <taxon>Sordariomycetes</taxon>
        <taxon>Sordariomycetidae</taxon>
        <taxon>Calosphaeriales</taxon>
        <taxon>Pleurostomataceae</taxon>
        <taxon>Pleurostoma</taxon>
    </lineage>
</organism>
<feature type="compositionally biased region" description="Basic residues" evidence="1">
    <location>
        <begin position="296"/>
        <end position="306"/>
    </location>
</feature>
<accession>A0AA38VNQ1</accession>
<feature type="compositionally biased region" description="Polar residues" evidence="1">
    <location>
        <begin position="121"/>
        <end position="139"/>
    </location>
</feature>
<dbReference type="EMBL" id="JANBVO010000033">
    <property type="protein sequence ID" value="KAJ9137720.1"/>
    <property type="molecule type" value="Genomic_DNA"/>
</dbReference>
<feature type="compositionally biased region" description="Acidic residues" evidence="1">
    <location>
        <begin position="87"/>
        <end position="97"/>
    </location>
</feature>
<reference evidence="2" key="1">
    <citation type="submission" date="2022-07" db="EMBL/GenBank/DDBJ databases">
        <title>Fungi with potential for degradation of polypropylene.</title>
        <authorList>
            <person name="Gostincar C."/>
        </authorList>
    </citation>
    <scope>NUCLEOTIDE SEQUENCE</scope>
    <source>
        <strain evidence="2">EXF-13308</strain>
    </source>
</reference>
<evidence type="ECO:0000313" key="2">
    <source>
        <dbReference type="EMBL" id="KAJ9137720.1"/>
    </source>
</evidence>
<feature type="region of interest" description="Disordered" evidence="1">
    <location>
        <begin position="1"/>
        <end position="164"/>
    </location>
</feature>
<feature type="compositionally biased region" description="Low complexity" evidence="1">
    <location>
        <begin position="108"/>
        <end position="120"/>
    </location>
</feature>
<feature type="compositionally biased region" description="Basic and acidic residues" evidence="1">
    <location>
        <begin position="205"/>
        <end position="215"/>
    </location>
</feature>
<dbReference type="Proteomes" id="UP001174694">
    <property type="component" value="Unassembled WGS sequence"/>
</dbReference>